<dbReference type="GO" id="GO:0000049">
    <property type="term" value="F:tRNA binding"/>
    <property type="evidence" value="ECO:0007669"/>
    <property type="project" value="UniProtKB-UniRule"/>
</dbReference>
<dbReference type="GO" id="GO:0005524">
    <property type="term" value="F:ATP binding"/>
    <property type="evidence" value="ECO:0007669"/>
    <property type="project" value="UniProtKB-UniRule"/>
</dbReference>
<dbReference type="Proteomes" id="UP000000393">
    <property type="component" value="Chromosome"/>
</dbReference>
<feature type="binding site" evidence="9">
    <location>
        <position position="185"/>
    </location>
    <ligand>
        <name>ATP</name>
        <dbReference type="ChEBI" id="CHEBI:30616"/>
    </ligand>
</feature>
<feature type="domain" description="N-acetyltransferase" evidence="10">
    <location>
        <begin position="395"/>
        <end position="558"/>
    </location>
</feature>
<feature type="binding site" evidence="9">
    <location>
        <begin position="500"/>
        <end position="502"/>
    </location>
    <ligand>
        <name>acetyl-CoA</name>
        <dbReference type="ChEBI" id="CHEBI:57288"/>
    </ligand>
</feature>
<accession>D8KBA7</accession>
<keyword evidence="3 9" id="KW-0808">Transferase</keyword>
<dbReference type="AlphaFoldDB" id="D8KBA7"/>
<dbReference type="SUPFAM" id="SSF55729">
    <property type="entry name" value="Acyl-CoA N-acyltransferases (Nat)"/>
    <property type="match status" value="1"/>
</dbReference>
<feature type="binding site" evidence="9">
    <location>
        <position position="353"/>
    </location>
    <ligand>
        <name>ATP</name>
        <dbReference type="ChEBI" id="CHEBI:30616"/>
    </ligand>
</feature>
<dbReference type="Pfam" id="PF05127">
    <property type="entry name" value="NAT10_TcmA_helicase"/>
    <property type="match status" value="1"/>
</dbReference>
<proteinExistence type="inferred from homology"/>
<dbReference type="GO" id="GO:1904812">
    <property type="term" value="P:rRNA acetylation involved in maturation of SSU-rRNA"/>
    <property type="evidence" value="ECO:0007669"/>
    <property type="project" value="TreeGrafter"/>
</dbReference>
<evidence type="ECO:0000256" key="7">
    <source>
        <dbReference type="ARBA" id="ARBA00022884"/>
    </source>
</evidence>
<dbReference type="InterPro" id="IPR007807">
    <property type="entry name" value="TcmA/NAT10_helicase"/>
</dbReference>
<dbReference type="Gene3D" id="3.40.50.11040">
    <property type="match status" value="1"/>
</dbReference>
<keyword evidence="6 9" id="KW-0067">ATP-binding</keyword>
<dbReference type="PANTHER" id="PTHR10925:SF5">
    <property type="entry name" value="RNA CYTIDINE ACETYLTRANSFERASE"/>
    <property type="match status" value="1"/>
</dbReference>
<evidence type="ECO:0000313" key="12">
    <source>
        <dbReference type="Proteomes" id="UP000000393"/>
    </source>
</evidence>
<evidence type="ECO:0000256" key="6">
    <source>
        <dbReference type="ARBA" id="ARBA00022840"/>
    </source>
</evidence>
<feature type="binding site" evidence="9">
    <location>
        <position position="540"/>
    </location>
    <ligand>
        <name>acetyl-CoA</name>
        <dbReference type="ChEBI" id="CHEBI:57288"/>
    </ligand>
</feature>
<evidence type="ECO:0000256" key="3">
    <source>
        <dbReference type="ARBA" id="ARBA00022679"/>
    </source>
</evidence>
<dbReference type="EMBL" id="CP002086">
    <property type="protein sequence ID" value="ADJ29554.1"/>
    <property type="molecule type" value="Genomic_DNA"/>
</dbReference>
<dbReference type="CDD" id="cd04301">
    <property type="entry name" value="NAT_SF"/>
    <property type="match status" value="1"/>
</dbReference>
<comment type="function">
    <text evidence="9">Catalyzes the formation of N(4)-acetylcytidine (ac(4)C) at the wobble position of tRNA(Met), by using acetyl-CoA as an acetyl donor and ATP (or GTP).</text>
</comment>
<dbReference type="InterPro" id="IPR024914">
    <property type="entry name" value="tRNA_acetyltr_TmcA"/>
</dbReference>
<comment type="subcellular location">
    <subcellularLocation>
        <location evidence="9">Cytoplasm</location>
    </subcellularLocation>
</comment>
<dbReference type="GO" id="GO:0005737">
    <property type="term" value="C:cytoplasm"/>
    <property type="evidence" value="ECO:0007669"/>
    <property type="project" value="UniProtKB-SubCell"/>
</dbReference>
<keyword evidence="4 9" id="KW-0819">tRNA processing</keyword>
<feature type="binding site" evidence="9">
    <location>
        <position position="547"/>
    </location>
    <ligand>
        <name>acetyl-CoA</name>
        <dbReference type="ChEBI" id="CHEBI:57288"/>
    </ligand>
</feature>
<dbReference type="PROSITE" id="PS51186">
    <property type="entry name" value="GNAT"/>
    <property type="match status" value="1"/>
</dbReference>
<comment type="catalytic activity">
    <reaction evidence="9">
        <text>cytidine(34) in elongator tRNA(Met) + acetyl-CoA + ATP + H2O = N(4)-acetylcytidine(34) in elongator tRNA(Met) + ADP + phosphate + CoA + H(+)</text>
        <dbReference type="Rhea" id="RHEA:43788"/>
        <dbReference type="Rhea" id="RHEA-COMP:10693"/>
        <dbReference type="Rhea" id="RHEA-COMP:10694"/>
        <dbReference type="ChEBI" id="CHEBI:15377"/>
        <dbReference type="ChEBI" id="CHEBI:15378"/>
        <dbReference type="ChEBI" id="CHEBI:30616"/>
        <dbReference type="ChEBI" id="CHEBI:43474"/>
        <dbReference type="ChEBI" id="CHEBI:57287"/>
        <dbReference type="ChEBI" id="CHEBI:57288"/>
        <dbReference type="ChEBI" id="CHEBI:74900"/>
        <dbReference type="ChEBI" id="CHEBI:82748"/>
        <dbReference type="ChEBI" id="CHEBI:456216"/>
        <dbReference type="EC" id="2.3.1.193"/>
    </reaction>
</comment>
<evidence type="ECO:0000256" key="4">
    <source>
        <dbReference type="ARBA" id="ARBA00022694"/>
    </source>
</evidence>
<dbReference type="Pfam" id="PF17176">
    <property type="entry name" value="tRNA_bind_3"/>
    <property type="match status" value="1"/>
</dbReference>
<dbReference type="RefSeq" id="WP_013221619.1">
    <property type="nucleotide sequence ID" value="NC_014315.1"/>
</dbReference>
<keyword evidence="8 9" id="KW-0012">Acyltransferase</keyword>
<dbReference type="HOGENOM" id="CLU_004652_1_0_6"/>
<gene>
    <name evidence="9" type="primary">tmcA</name>
    <name evidence="11" type="ordered locus">Nwat_2795</name>
</gene>
<dbReference type="GO" id="GO:0002101">
    <property type="term" value="P:tRNA wobble cytosine modification"/>
    <property type="evidence" value="ECO:0007669"/>
    <property type="project" value="UniProtKB-UniRule"/>
</dbReference>
<dbReference type="InterPro" id="IPR033442">
    <property type="entry name" value="TmcA_tRNA_bind"/>
</dbReference>
<dbReference type="GO" id="GO:0051392">
    <property type="term" value="F:tRNA cytidine N4-acetyltransferase activity"/>
    <property type="evidence" value="ECO:0007669"/>
    <property type="project" value="UniProtKB-UniRule"/>
</dbReference>
<dbReference type="InterPro" id="IPR027417">
    <property type="entry name" value="P-loop_NTPase"/>
</dbReference>
<evidence type="ECO:0000256" key="1">
    <source>
        <dbReference type="ARBA" id="ARBA00022490"/>
    </source>
</evidence>
<dbReference type="InterPro" id="IPR016181">
    <property type="entry name" value="Acyl_CoA_acyltransferase"/>
</dbReference>
<dbReference type="Gene3D" id="3.40.50.300">
    <property type="entry name" value="P-loop containing nucleotide triphosphate hydrolases"/>
    <property type="match status" value="1"/>
</dbReference>
<dbReference type="Pfam" id="PF08351">
    <property type="entry name" value="TmcA_N"/>
    <property type="match status" value="1"/>
</dbReference>
<keyword evidence="12" id="KW-1185">Reference proteome</keyword>
<sequence length="729" mass="80345">MVAAAKASYQRRALVFSGDQNWCLQAAQASLEGALLERVPWISASAPENAWKLEAAKAHQFLGQEVDALVFNAHSGFDLDAFGIITGAIRGGGLLFLLTPPLAAWPAFPDPEHARIVTFPYRMTDVTGRFIERLVRLIRKAEGMVLVEQAKAFPKVQQVTSANTGINDKSMADKGGDGECRTADQRRAVEAIVKVMTGQRRRPVVLTSDRGRGKSAALGIGAARLLRRGIKRIIVTGPRLDTVTSLFQHAQRLLPQASVSRTVLTLHGARLEFAAPDALIRAPQPADLLLVDEAAALSAPLLEQLLQHYPRIAFATTMHGYEGTGRGFALRFHKVLDERTRGWRALRLETPIRWGSGDPLEHFVFQALLLNAKAAPAAAVALARPENTLVEQLDREVLVKDEATLSQLFGLLVLAHYQTRPYDLRHLLDGPNLLVYAMRYRGHVVATALLALEGGFDEETARGVWEGRIRPHGHLLPESLAAHMGLVQAPRLRCARIMRIAVHPAVQSQGLGSQLVGALIKELKTKELDYLGSSFGVTEELLRFWERLDFLPVRLSVKRGATSGAHSVLVLYPLLNSGQALVKVAHHRFQAHLPHQLSDPLRELEPRLAACFLRCGGRTSSLPLDRQDWCDVLAFAFGWRVYEVCIAPIWKLVCGALAVPESERLLGEEERNALIVKVLQKRSWGEAAAVLELSGRAQVIEALRRALRPLVLHFGNETVRREAERLGGC</sequence>
<name>D8KBA7_NITWC</name>
<reference evidence="11 12" key="1">
    <citation type="submission" date="2010-06" db="EMBL/GenBank/DDBJ databases">
        <title>Complete sequence of chromosome of Nitrosococcus watsoni C-113.</title>
        <authorList>
            <consortium name="US DOE Joint Genome Institute"/>
            <person name="Lucas S."/>
            <person name="Copeland A."/>
            <person name="Lapidus A."/>
            <person name="Cheng J.-F."/>
            <person name="Bruce D."/>
            <person name="Goodwin L."/>
            <person name="Pitluck S."/>
            <person name="Malfatti S.A."/>
            <person name="Chain P.S.G."/>
            <person name="Land M."/>
            <person name="Hauser L."/>
            <person name="Kyrpides N."/>
            <person name="Ivanova N."/>
            <person name="Cambell M.A."/>
            <person name="Heidelberg J.F."/>
            <person name="Klotz M.G."/>
            <person name="Woyke T."/>
        </authorList>
    </citation>
    <scope>NUCLEOTIDE SEQUENCE [LARGE SCALE GENOMIC DNA]</scope>
    <source>
        <strain evidence="11 12">C-113</strain>
    </source>
</reference>
<evidence type="ECO:0000256" key="5">
    <source>
        <dbReference type="ARBA" id="ARBA00022741"/>
    </source>
</evidence>
<dbReference type="Gene3D" id="3.40.630.30">
    <property type="match status" value="1"/>
</dbReference>
<dbReference type="STRING" id="105559.Nwat_2795"/>
<evidence type="ECO:0000256" key="2">
    <source>
        <dbReference type="ARBA" id="ARBA00022555"/>
    </source>
</evidence>
<dbReference type="Pfam" id="PF13718">
    <property type="entry name" value="GNAT_acetyltr_2"/>
    <property type="match status" value="2"/>
</dbReference>
<dbReference type="eggNOG" id="COG1444">
    <property type="taxonomic scope" value="Bacteria"/>
</dbReference>
<dbReference type="GO" id="GO:0051391">
    <property type="term" value="P:tRNA acetylation"/>
    <property type="evidence" value="ECO:0007669"/>
    <property type="project" value="UniProtKB-UniRule"/>
</dbReference>
<dbReference type="HAMAP" id="MF_01886">
    <property type="entry name" value="tRNA_acetyltr_TmcA"/>
    <property type="match status" value="1"/>
</dbReference>
<organism evidence="11 12">
    <name type="scientific">Nitrosococcus watsoni (strain C-113)</name>
    <dbReference type="NCBI Taxonomy" id="105559"/>
    <lineage>
        <taxon>Bacteria</taxon>
        <taxon>Pseudomonadati</taxon>
        <taxon>Pseudomonadota</taxon>
        <taxon>Gammaproteobacteria</taxon>
        <taxon>Chromatiales</taxon>
        <taxon>Chromatiaceae</taxon>
        <taxon>Nitrosococcus</taxon>
    </lineage>
</organism>
<keyword evidence="1 9" id="KW-0963">Cytoplasm</keyword>
<protein>
    <recommendedName>
        <fullName evidence="9">tRNA(Met) cytidine acetyltransferase TmcA</fullName>
        <ecNumber evidence="9">2.3.1.193</ecNumber>
    </recommendedName>
</protein>
<keyword evidence="2 9" id="KW-0820">tRNA-binding</keyword>
<evidence type="ECO:0000259" key="10">
    <source>
        <dbReference type="PROSITE" id="PS51186"/>
    </source>
</evidence>
<evidence type="ECO:0000256" key="9">
    <source>
        <dbReference type="HAMAP-Rule" id="MF_01886"/>
    </source>
</evidence>
<dbReference type="GO" id="GO:1990883">
    <property type="term" value="F:18S rRNA cytidine N-acetyltransferase activity"/>
    <property type="evidence" value="ECO:0007669"/>
    <property type="project" value="TreeGrafter"/>
</dbReference>
<evidence type="ECO:0000313" key="11">
    <source>
        <dbReference type="EMBL" id="ADJ29554.1"/>
    </source>
</evidence>
<dbReference type="InterPro" id="IPR038321">
    <property type="entry name" value="TmcA_C_sf"/>
</dbReference>
<dbReference type="Gene3D" id="1.20.120.890">
    <property type="entry name" value="tRNA(Met) cytidine acetyltransferase, tail domain"/>
    <property type="match status" value="1"/>
</dbReference>
<dbReference type="InterPro" id="IPR000182">
    <property type="entry name" value="GNAT_dom"/>
</dbReference>
<keyword evidence="5 9" id="KW-0547">Nucleotide-binding</keyword>
<dbReference type="InterPro" id="IPR013562">
    <property type="entry name" value="TmcA/NAT10_N"/>
</dbReference>
<keyword evidence="7 9" id="KW-0694">RNA-binding</keyword>
<comment type="caution">
    <text evidence="9">Lacks conserved residue(s) required for the propagation of feature annotation.</text>
</comment>
<dbReference type="SUPFAM" id="SSF52540">
    <property type="entry name" value="P-loop containing nucleoside triphosphate hydrolases"/>
    <property type="match status" value="1"/>
</dbReference>
<dbReference type="PANTHER" id="PTHR10925">
    <property type="entry name" value="N-ACETYLTRANSFERASE 10"/>
    <property type="match status" value="1"/>
</dbReference>
<dbReference type="InterPro" id="IPR032672">
    <property type="entry name" value="TmcA/NAT10/Kre33"/>
</dbReference>
<evidence type="ECO:0000256" key="8">
    <source>
        <dbReference type="ARBA" id="ARBA00023315"/>
    </source>
</evidence>
<comment type="similarity">
    <text evidence="9">Belongs to the TmcA family.</text>
</comment>
<dbReference type="KEGG" id="nwa:Nwat_2795"/>
<dbReference type="EC" id="2.3.1.193" evidence="9"/>